<reference evidence="21 22" key="1">
    <citation type="submission" date="2019-09" db="EMBL/GenBank/DDBJ databases">
        <title>Genomes of family Cryomorphaceae.</title>
        <authorList>
            <person name="Bowman J.P."/>
        </authorList>
    </citation>
    <scope>NUCLEOTIDE SEQUENCE [LARGE SCALE GENOMIC DNA]</scope>
    <source>
        <strain evidence="21 22">LMG 25704</strain>
    </source>
</reference>
<dbReference type="Gene3D" id="3.30.565.10">
    <property type="entry name" value="Histidine kinase-like ATPase, C-terminal domain"/>
    <property type="match status" value="1"/>
</dbReference>
<evidence type="ECO:0000259" key="20">
    <source>
        <dbReference type="PROSITE" id="PS50109"/>
    </source>
</evidence>
<evidence type="ECO:0000256" key="8">
    <source>
        <dbReference type="ARBA" id="ARBA00022553"/>
    </source>
</evidence>
<evidence type="ECO:0000256" key="10">
    <source>
        <dbReference type="ARBA" id="ARBA00022723"/>
    </source>
</evidence>
<evidence type="ECO:0000313" key="22">
    <source>
        <dbReference type="Proteomes" id="UP000468650"/>
    </source>
</evidence>
<dbReference type="InterPro" id="IPR003594">
    <property type="entry name" value="HATPase_dom"/>
</dbReference>
<dbReference type="GO" id="GO:0046872">
    <property type="term" value="F:metal ion binding"/>
    <property type="evidence" value="ECO:0007669"/>
    <property type="project" value="UniProtKB-KW"/>
</dbReference>
<comment type="cofactor">
    <cofactor evidence="2">
        <name>[4Fe-4S] cluster</name>
        <dbReference type="ChEBI" id="CHEBI:49883"/>
    </cofactor>
</comment>
<keyword evidence="22" id="KW-1185">Reference proteome</keyword>
<dbReference type="Pfam" id="PF07730">
    <property type="entry name" value="HisKA_3"/>
    <property type="match status" value="1"/>
</dbReference>
<keyword evidence="13" id="KW-0067">ATP-binding</keyword>
<evidence type="ECO:0000256" key="2">
    <source>
        <dbReference type="ARBA" id="ARBA00001966"/>
    </source>
</evidence>
<gene>
    <name evidence="21" type="ORF">F8C67_14140</name>
</gene>
<dbReference type="SMART" id="SM00387">
    <property type="entry name" value="HATPase_c"/>
    <property type="match status" value="1"/>
</dbReference>
<feature type="chain" id="PRO_5026713569" description="Oxygen sensor histidine kinase NreB" evidence="19">
    <location>
        <begin position="19"/>
        <end position="605"/>
    </location>
</feature>
<evidence type="ECO:0000256" key="15">
    <source>
        <dbReference type="ARBA" id="ARBA00023012"/>
    </source>
</evidence>
<keyword evidence="10" id="KW-0479">Metal-binding</keyword>
<dbReference type="EMBL" id="WBVO01000019">
    <property type="protein sequence ID" value="KAB2804297.1"/>
    <property type="molecule type" value="Genomic_DNA"/>
</dbReference>
<evidence type="ECO:0000256" key="12">
    <source>
        <dbReference type="ARBA" id="ARBA00022777"/>
    </source>
</evidence>
<dbReference type="InterPro" id="IPR050482">
    <property type="entry name" value="Sensor_HK_TwoCompSys"/>
</dbReference>
<evidence type="ECO:0000256" key="5">
    <source>
        <dbReference type="ARBA" id="ARBA00017322"/>
    </source>
</evidence>
<dbReference type="GO" id="GO:0005737">
    <property type="term" value="C:cytoplasm"/>
    <property type="evidence" value="ECO:0007669"/>
    <property type="project" value="UniProtKB-SubCell"/>
</dbReference>
<dbReference type="AlphaFoldDB" id="A0A6N6RF44"/>
<dbReference type="InterPro" id="IPR011990">
    <property type="entry name" value="TPR-like_helical_dom_sf"/>
</dbReference>
<dbReference type="PANTHER" id="PTHR24421">
    <property type="entry name" value="NITRATE/NITRITE SENSOR PROTEIN NARX-RELATED"/>
    <property type="match status" value="1"/>
</dbReference>
<keyword evidence="6" id="KW-0004">4Fe-4S</keyword>
<dbReference type="GO" id="GO:0005524">
    <property type="term" value="F:ATP binding"/>
    <property type="evidence" value="ECO:0007669"/>
    <property type="project" value="UniProtKB-KW"/>
</dbReference>
<dbReference type="Gene3D" id="1.20.5.1930">
    <property type="match status" value="1"/>
</dbReference>
<sequence>MKLGLALFLYICSLGTVAQQSSIQASLDSLKAITSAESNQESRIALFKSIFEDYKLSQFKVAHWAAEEGLGIVPAEEVEDLAYFNEALGYSYQKLFVMDSALSFYLVALDLYKGMNKHTESARIMDAIARIHRKLQNHEKALWYYSHAYAIYEELNDDEGRARILNEQGAVFENMGEKRKALASYRESLGIQMERNDSVGIGYALEFIGYNYMQQDSLDLSEEYLLRALEYRENMDDDFALMLNQYALGELFHNKGEYDKSIAHLEVCFQLSEKLSFVDIRQYALEIAIENKKAKGEFESAILLMEQRNALQDSLTQVANQARVEELSEQFQSVERENQILIQQNEIQVQNNWIYGLSISSVLLTLIGALLYRQQRLKNYQILQEANLKLAMSTIENQNKIQTLRMEISRDLHDNIGTQLTFVISSIDGIKHLLGVDESSMIHRKLERISAFSRETIRELRDTIWAMNMANISISDLKDRISNFISKAGDSLEGLEFKFYDQTADSDDFHFNSKDGMYVYRIIQEAVNNAVKHANASSIKVYITTDNQSLIIEVKDNGKGVDERSTEGNGITNMRKRTKELGGEFKLSSSSKGTTVTLKLPIQTS</sequence>
<dbReference type="PROSITE" id="PS50109">
    <property type="entry name" value="HIS_KIN"/>
    <property type="match status" value="1"/>
</dbReference>
<dbReference type="InterPro" id="IPR019734">
    <property type="entry name" value="TPR_rpt"/>
</dbReference>
<evidence type="ECO:0000313" key="21">
    <source>
        <dbReference type="EMBL" id="KAB2804297.1"/>
    </source>
</evidence>
<organism evidence="21 22">
    <name type="scientific">Phaeocystidibacter luteus</name>
    <dbReference type="NCBI Taxonomy" id="911197"/>
    <lineage>
        <taxon>Bacteria</taxon>
        <taxon>Pseudomonadati</taxon>
        <taxon>Bacteroidota</taxon>
        <taxon>Flavobacteriia</taxon>
        <taxon>Flavobacteriales</taxon>
        <taxon>Phaeocystidibacteraceae</taxon>
        <taxon>Phaeocystidibacter</taxon>
    </lineage>
</organism>
<dbReference type="Pfam" id="PF02518">
    <property type="entry name" value="HATPase_c"/>
    <property type="match status" value="1"/>
</dbReference>
<comment type="function">
    <text evidence="17">Member of the two-component regulatory system NreB/NreC involved in the control of dissimilatory nitrate/nitrite reduction in response to oxygen. NreB functions as a direct oxygen sensor histidine kinase which is autophosphorylated, in the absence of oxygen, probably at the conserved histidine residue, and transfers its phosphate group probably to a conserved aspartate residue of NreC. NreB/NreC activates the expression of the nitrate (narGHJI) and nitrite (nir) reductase operons, as well as the putative nitrate transporter gene narT.</text>
</comment>
<dbReference type="Proteomes" id="UP000468650">
    <property type="component" value="Unassembled WGS sequence"/>
</dbReference>
<protein>
    <recommendedName>
        <fullName evidence="5">Oxygen sensor histidine kinase NreB</fullName>
        <ecNumber evidence="4">2.7.13.3</ecNumber>
    </recommendedName>
    <alternativeName>
        <fullName evidence="18">Nitrogen regulation protein B</fullName>
    </alternativeName>
</protein>
<accession>A0A6N6RF44</accession>
<keyword evidence="14" id="KW-0408">Iron</keyword>
<dbReference type="CDD" id="cd16917">
    <property type="entry name" value="HATPase_UhpB-NarQ-NarX-like"/>
    <property type="match status" value="1"/>
</dbReference>
<comment type="subcellular location">
    <subcellularLocation>
        <location evidence="3">Cytoplasm</location>
    </subcellularLocation>
</comment>
<feature type="domain" description="Histidine kinase" evidence="20">
    <location>
        <begin position="415"/>
        <end position="604"/>
    </location>
</feature>
<evidence type="ECO:0000256" key="9">
    <source>
        <dbReference type="ARBA" id="ARBA00022679"/>
    </source>
</evidence>
<keyword evidence="19" id="KW-0732">Signal</keyword>
<feature type="signal peptide" evidence="19">
    <location>
        <begin position="1"/>
        <end position="18"/>
    </location>
</feature>
<comment type="caution">
    <text evidence="21">The sequence shown here is derived from an EMBL/GenBank/DDBJ whole genome shotgun (WGS) entry which is preliminary data.</text>
</comment>
<dbReference type="SUPFAM" id="SSF55874">
    <property type="entry name" value="ATPase domain of HSP90 chaperone/DNA topoisomerase II/histidine kinase"/>
    <property type="match status" value="1"/>
</dbReference>
<keyword evidence="15" id="KW-0902">Two-component regulatory system</keyword>
<dbReference type="EC" id="2.7.13.3" evidence="4"/>
<name>A0A6N6RF44_9FLAO</name>
<evidence type="ECO:0000256" key="1">
    <source>
        <dbReference type="ARBA" id="ARBA00000085"/>
    </source>
</evidence>
<evidence type="ECO:0000256" key="17">
    <source>
        <dbReference type="ARBA" id="ARBA00024827"/>
    </source>
</evidence>
<evidence type="ECO:0000256" key="13">
    <source>
        <dbReference type="ARBA" id="ARBA00022840"/>
    </source>
</evidence>
<dbReference type="InterPro" id="IPR036890">
    <property type="entry name" value="HATPase_C_sf"/>
</dbReference>
<dbReference type="PANTHER" id="PTHR24421:SF10">
    <property type="entry name" value="NITRATE_NITRITE SENSOR PROTEIN NARQ"/>
    <property type="match status" value="1"/>
</dbReference>
<dbReference type="Gene3D" id="1.25.40.10">
    <property type="entry name" value="Tetratricopeptide repeat domain"/>
    <property type="match status" value="1"/>
</dbReference>
<dbReference type="InterPro" id="IPR004358">
    <property type="entry name" value="Sig_transdc_His_kin-like_C"/>
</dbReference>
<keyword evidence="12" id="KW-0418">Kinase</keyword>
<dbReference type="SMART" id="SM00028">
    <property type="entry name" value="TPR"/>
    <property type="match status" value="4"/>
</dbReference>
<evidence type="ECO:0000256" key="11">
    <source>
        <dbReference type="ARBA" id="ARBA00022741"/>
    </source>
</evidence>
<dbReference type="PRINTS" id="PR00344">
    <property type="entry name" value="BCTRLSENSOR"/>
</dbReference>
<keyword evidence="9" id="KW-0808">Transferase</keyword>
<dbReference type="RefSeq" id="WP_151668519.1">
    <property type="nucleotide sequence ID" value="NZ_WBVO01000019.1"/>
</dbReference>
<evidence type="ECO:0000256" key="14">
    <source>
        <dbReference type="ARBA" id="ARBA00023004"/>
    </source>
</evidence>
<dbReference type="GO" id="GO:0051539">
    <property type="term" value="F:4 iron, 4 sulfur cluster binding"/>
    <property type="evidence" value="ECO:0007669"/>
    <property type="project" value="UniProtKB-KW"/>
</dbReference>
<comment type="catalytic activity">
    <reaction evidence="1">
        <text>ATP + protein L-histidine = ADP + protein N-phospho-L-histidine.</text>
        <dbReference type="EC" id="2.7.13.3"/>
    </reaction>
</comment>
<dbReference type="InterPro" id="IPR011712">
    <property type="entry name" value="Sig_transdc_His_kin_sub3_dim/P"/>
</dbReference>
<dbReference type="GO" id="GO:0046983">
    <property type="term" value="F:protein dimerization activity"/>
    <property type="evidence" value="ECO:0007669"/>
    <property type="project" value="InterPro"/>
</dbReference>
<dbReference type="OrthoDB" id="977000at2"/>
<evidence type="ECO:0000256" key="6">
    <source>
        <dbReference type="ARBA" id="ARBA00022485"/>
    </source>
</evidence>
<keyword evidence="8" id="KW-0597">Phosphoprotein</keyword>
<keyword evidence="7" id="KW-0963">Cytoplasm</keyword>
<keyword evidence="16" id="KW-0411">Iron-sulfur</keyword>
<dbReference type="SUPFAM" id="SSF48452">
    <property type="entry name" value="TPR-like"/>
    <property type="match status" value="2"/>
</dbReference>
<proteinExistence type="predicted"/>
<evidence type="ECO:0000256" key="18">
    <source>
        <dbReference type="ARBA" id="ARBA00030800"/>
    </source>
</evidence>
<evidence type="ECO:0000256" key="19">
    <source>
        <dbReference type="SAM" id="SignalP"/>
    </source>
</evidence>
<evidence type="ECO:0000256" key="4">
    <source>
        <dbReference type="ARBA" id="ARBA00012438"/>
    </source>
</evidence>
<dbReference type="Pfam" id="PF13424">
    <property type="entry name" value="TPR_12"/>
    <property type="match status" value="1"/>
</dbReference>
<evidence type="ECO:0000256" key="7">
    <source>
        <dbReference type="ARBA" id="ARBA00022490"/>
    </source>
</evidence>
<dbReference type="InterPro" id="IPR005467">
    <property type="entry name" value="His_kinase_dom"/>
</dbReference>
<keyword evidence="11" id="KW-0547">Nucleotide-binding</keyword>
<evidence type="ECO:0000256" key="3">
    <source>
        <dbReference type="ARBA" id="ARBA00004496"/>
    </source>
</evidence>
<dbReference type="GO" id="GO:0000155">
    <property type="term" value="F:phosphorelay sensor kinase activity"/>
    <property type="evidence" value="ECO:0007669"/>
    <property type="project" value="InterPro"/>
</dbReference>
<evidence type="ECO:0000256" key="16">
    <source>
        <dbReference type="ARBA" id="ARBA00023014"/>
    </source>
</evidence>
<dbReference type="GO" id="GO:0016020">
    <property type="term" value="C:membrane"/>
    <property type="evidence" value="ECO:0007669"/>
    <property type="project" value="InterPro"/>
</dbReference>